<organism evidence="2">
    <name type="scientific">Alloyangia sp. H15</name>
    <dbReference type="NCBI Taxonomy" id="3029062"/>
    <lineage>
        <taxon>Bacteria</taxon>
        <taxon>Pseudomonadati</taxon>
        <taxon>Pseudomonadota</taxon>
        <taxon>Alphaproteobacteria</taxon>
        <taxon>Rhodobacterales</taxon>
        <taxon>Roseobacteraceae</taxon>
        <taxon>Alloyangia</taxon>
    </lineage>
</organism>
<dbReference type="RefSeq" id="WP_353472081.1">
    <property type="nucleotide sequence ID" value="NZ_CP123384.1"/>
</dbReference>
<accession>A0AAU8AFJ0</accession>
<feature type="coiled-coil region" evidence="1">
    <location>
        <begin position="121"/>
        <end position="162"/>
    </location>
</feature>
<evidence type="ECO:0000313" key="2">
    <source>
        <dbReference type="EMBL" id="XCC93258.1"/>
    </source>
</evidence>
<dbReference type="EMBL" id="CP123384">
    <property type="protein sequence ID" value="XCC93258.1"/>
    <property type="molecule type" value="Genomic_DNA"/>
</dbReference>
<keyword evidence="1" id="KW-0175">Coiled coil</keyword>
<reference evidence="2" key="1">
    <citation type="submission" date="2023-02" db="EMBL/GenBank/DDBJ databases">
        <title>Description and genomic characterization of Salipiger bruguierae sp. nov., isolated from the sediment of mangrove plant Bruguiera sexangula.</title>
        <authorList>
            <person name="Long M."/>
        </authorList>
    </citation>
    <scope>NUCLEOTIDE SEQUENCE</scope>
    <source>
        <strain evidence="2">H15</strain>
    </source>
</reference>
<dbReference type="AlphaFoldDB" id="A0AAU8AFJ0"/>
<gene>
    <name evidence="2" type="ORF">PVT71_12340</name>
</gene>
<protein>
    <submittedName>
        <fullName evidence="2">Uncharacterized protein</fullName>
    </submittedName>
</protein>
<sequence>MFAIALRPPELTVGGAVVRVSRRVVSELASAAADEARSKLADLRNCKPGDIPQHLEHLAEMQRQVISAAEQSAEIVRELRAAVALLTADEAPRQVTPLLHSAMQAHASFAAIRAAVRDADFAEIEAAVEQLNATADALEQDVETAKDRAEKLARLIEEANATGLSRCAVKARATVAAYPLPGDLADLAEAQPLAGKAAAAAAWIADKTASREQQKIERRDRQRQELKTNIAEVWR</sequence>
<proteinExistence type="predicted"/>
<name>A0AAU8AFJ0_9RHOB</name>
<evidence type="ECO:0000256" key="1">
    <source>
        <dbReference type="SAM" id="Coils"/>
    </source>
</evidence>